<keyword evidence="2" id="KW-1185">Reference proteome</keyword>
<evidence type="ECO:0000313" key="1">
    <source>
        <dbReference type="EMBL" id="MDJ1174073.1"/>
    </source>
</evidence>
<evidence type="ECO:0000313" key="2">
    <source>
        <dbReference type="Proteomes" id="UP001235849"/>
    </source>
</evidence>
<proteinExistence type="predicted"/>
<accession>A0ABT7B4G8</accession>
<dbReference type="EMBL" id="JAQOSO010000040">
    <property type="protein sequence ID" value="MDJ1174073.1"/>
    <property type="molecule type" value="Genomic_DNA"/>
</dbReference>
<gene>
    <name evidence="1" type="ORF">PMG25_08210</name>
</gene>
<dbReference type="RefSeq" id="WP_283766414.1">
    <property type="nucleotide sequence ID" value="NZ_JAQOSO010000040.1"/>
</dbReference>
<sequence>MRHQYQSQAHYWNGRIRTWGLVGYQWQPYWYKSGKRWRQGWRQVPVYGWIHDVQAEANRNAMQQAANTAAQMRDAVRQQGQPQMGNNQAQIALLQQRIATAGQELQVLRQQQAAGGSP</sequence>
<protein>
    <recommendedName>
        <fullName evidence="3">DUF5320 domain-containing protein</fullName>
    </recommendedName>
</protein>
<evidence type="ECO:0008006" key="3">
    <source>
        <dbReference type="Google" id="ProtNLM"/>
    </source>
</evidence>
<name>A0ABT7B4G8_9CYAN</name>
<organism evidence="1 2">
    <name type="scientific">Roseofilum capinflatum BLCC-M114</name>
    <dbReference type="NCBI Taxonomy" id="3022440"/>
    <lineage>
        <taxon>Bacteria</taxon>
        <taxon>Bacillati</taxon>
        <taxon>Cyanobacteriota</taxon>
        <taxon>Cyanophyceae</taxon>
        <taxon>Desertifilales</taxon>
        <taxon>Desertifilaceae</taxon>
        <taxon>Roseofilum</taxon>
        <taxon>Roseofilum capinflatum</taxon>
    </lineage>
</organism>
<dbReference type="Proteomes" id="UP001235849">
    <property type="component" value="Unassembled WGS sequence"/>
</dbReference>
<reference evidence="1 2" key="1">
    <citation type="submission" date="2023-01" db="EMBL/GenBank/DDBJ databases">
        <title>Novel diversity within Roseofilum (Cyanobacteria; Desertifilaceae) from marine benthic mats with descriptions of four novel species.</title>
        <authorList>
            <person name="Wang Y."/>
            <person name="Berthold D.E."/>
            <person name="Hu J."/>
            <person name="Lefler F.W."/>
            <person name="Laughinghouse H.D. IV."/>
        </authorList>
    </citation>
    <scope>NUCLEOTIDE SEQUENCE [LARGE SCALE GENOMIC DNA]</scope>
    <source>
        <strain evidence="1 2">BLCC-M114</strain>
    </source>
</reference>
<comment type="caution">
    <text evidence="1">The sequence shown here is derived from an EMBL/GenBank/DDBJ whole genome shotgun (WGS) entry which is preliminary data.</text>
</comment>